<dbReference type="Proteomes" id="UP000294614">
    <property type="component" value="Unassembled WGS sequence"/>
</dbReference>
<keyword evidence="3" id="KW-0997">Cell inner membrane</keyword>
<keyword evidence="10 16" id="KW-0520">NAD</keyword>
<evidence type="ECO:0000313" key="20">
    <source>
        <dbReference type="Proteomes" id="UP000294614"/>
    </source>
</evidence>
<dbReference type="PANTHER" id="PTHR37838">
    <property type="entry name" value="NA(+)-TRANSLOCATING NADH-QUINONE REDUCTASE SUBUNIT C"/>
    <property type="match status" value="1"/>
</dbReference>
<proteinExistence type="inferred from homology"/>
<evidence type="ECO:0000256" key="13">
    <source>
        <dbReference type="ARBA" id="ARBA00023075"/>
    </source>
</evidence>
<dbReference type="EC" id="7.2.1.1" evidence="16 17"/>
<keyword evidence="14 16" id="KW-0472">Membrane</keyword>
<dbReference type="HAMAP" id="MF_00427">
    <property type="entry name" value="NqrC"/>
    <property type="match status" value="1"/>
</dbReference>
<comment type="caution">
    <text evidence="19">The sequence shown here is derived from an EMBL/GenBank/DDBJ whole genome shotgun (WGS) entry which is preliminary data.</text>
</comment>
<dbReference type="NCBIfam" id="NF003749">
    <property type="entry name" value="PRK05346.1-5"/>
    <property type="match status" value="1"/>
</dbReference>
<comment type="similarity">
    <text evidence="16 17">Belongs to the NqrC family.</text>
</comment>
<evidence type="ECO:0000313" key="19">
    <source>
        <dbReference type="EMBL" id="TCK62663.1"/>
    </source>
</evidence>
<comment type="catalytic activity">
    <reaction evidence="16 17">
        <text>a ubiquinone + n Na(+)(in) + NADH + H(+) = a ubiquinol + n Na(+)(out) + NAD(+)</text>
        <dbReference type="Rhea" id="RHEA:47748"/>
        <dbReference type="Rhea" id="RHEA-COMP:9565"/>
        <dbReference type="Rhea" id="RHEA-COMP:9566"/>
        <dbReference type="ChEBI" id="CHEBI:15378"/>
        <dbReference type="ChEBI" id="CHEBI:16389"/>
        <dbReference type="ChEBI" id="CHEBI:17976"/>
        <dbReference type="ChEBI" id="CHEBI:29101"/>
        <dbReference type="ChEBI" id="CHEBI:57540"/>
        <dbReference type="ChEBI" id="CHEBI:57945"/>
        <dbReference type="EC" id="7.2.1.1"/>
    </reaction>
</comment>
<dbReference type="PANTHER" id="PTHR37838:SF1">
    <property type="entry name" value="NA(+)-TRANSLOCATING NADH-QUINONE REDUCTASE SUBUNIT C"/>
    <property type="match status" value="1"/>
</dbReference>
<evidence type="ECO:0000256" key="4">
    <source>
        <dbReference type="ARBA" id="ARBA00022553"/>
    </source>
</evidence>
<keyword evidence="4 16" id="KW-0597">Phosphoprotein</keyword>
<feature type="domain" description="FMN-binding" evidence="18">
    <location>
        <begin position="142"/>
        <end position="237"/>
    </location>
</feature>
<keyword evidence="13 16" id="KW-0830">Ubiquinone</keyword>
<evidence type="ECO:0000256" key="10">
    <source>
        <dbReference type="ARBA" id="ARBA00023027"/>
    </source>
</evidence>
<keyword evidence="2 16" id="KW-1003">Cell membrane</keyword>
<comment type="subcellular location">
    <subcellularLocation>
        <location evidence="16">Cell membrane</location>
        <topology evidence="16">Single-pass membrane protein</topology>
    </subcellularLocation>
</comment>
<evidence type="ECO:0000256" key="6">
    <source>
        <dbReference type="ARBA" id="ARBA00022643"/>
    </source>
</evidence>
<evidence type="ECO:0000256" key="9">
    <source>
        <dbReference type="ARBA" id="ARBA00022989"/>
    </source>
</evidence>
<dbReference type="SMART" id="SM00900">
    <property type="entry name" value="FMN_bind"/>
    <property type="match status" value="1"/>
</dbReference>
<keyword evidence="15 16" id="KW-0739">Sodium transport</keyword>
<evidence type="ECO:0000256" key="11">
    <source>
        <dbReference type="ARBA" id="ARBA00023053"/>
    </source>
</evidence>
<dbReference type="AlphaFoldDB" id="A0A4R1KF62"/>
<evidence type="ECO:0000256" key="15">
    <source>
        <dbReference type="ARBA" id="ARBA00023201"/>
    </source>
</evidence>
<evidence type="ECO:0000256" key="14">
    <source>
        <dbReference type="ARBA" id="ARBA00023136"/>
    </source>
</evidence>
<keyword evidence="5 16" id="KW-0285">Flavoprotein</keyword>
<keyword evidence="11 16" id="KW-0915">Sodium</keyword>
<dbReference type="InterPro" id="IPR007329">
    <property type="entry name" value="FMN-bd"/>
</dbReference>
<dbReference type="PIRSF" id="PIRSF009437">
    <property type="entry name" value="NQR-1_subunit_C"/>
    <property type="match status" value="1"/>
</dbReference>
<evidence type="ECO:0000256" key="2">
    <source>
        <dbReference type="ARBA" id="ARBA00022475"/>
    </source>
</evidence>
<evidence type="ECO:0000256" key="8">
    <source>
        <dbReference type="ARBA" id="ARBA00022967"/>
    </source>
</evidence>
<reference evidence="19 20" key="1">
    <citation type="submission" date="2019-03" db="EMBL/GenBank/DDBJ databases">
        <title>Genomic Encyclopedia of Type Strains, Phase IV (KMG-IV): sequencing the most valuable type-strain genomes for metagenomic binning, comparative biology and taxonomic classification.</title>
        <authorList>
            <person name="Goeker M."/>
        </authorList>
    </citation>
    <scope>NUCLEOTIDE SEQUENCE [LARGE SCALE GENOMIC DNA]</scope>
    <source>
        <strain evidence="19 20">DSM 24984</strain>
    </source>
</reference>
<accession>A0A4R1KF62</accession>
<feature type="modified residue" description="FMN phosphoryl threonine" evidence="16">
    <location>
        <position position="220"/>
    </location>
</feature>
<keyword evidence="9 16" id="KW-1133">Transmembrane helix</keyword>
<gene>
    <name evidence="16" type="primary">nqrC</name>
    <name evidence="19" type="ORF">C8D98_1197</name>
</gene>
<dbReference type="GO" id="GO:0016655">
    <property type="term" value="F:oxidoreductase activity, acting on NAD(P)H, quinone or similar compound as acceptor"/>
    <property type="evidence" value="ECO:0007669"/>
    <property type="project" value="UniProtKB-UniRule"/>
</dbReference>
<evidence type="ECO:0000256" key="12">
    <source>
        <dbReference type="ARBA" id="ARBA00023065"/>
    </source>
</evidence>
<comment type="subunit">
    <text evidence="16 17">Composed of six subunits; NqrA, NqrB, NqrC, NqrD, NqrE and NqrF.</text>
</comment>
<evidence type="ECO:0000256" key="1">
    <source>
        <dbReference type="ARBA" id="ARBA00022448"/>
    </source>
</evidence>
<dbReference type="RefSeq" id="WP_132872875.1">
    <property type="nucleotide sequence ID" value="NZ_SMGG01000003.1"/>
</dbReference>
<sequence>MRPESDLRTFIIALVLAVICSFFVAGANVLLKPRQDMNRELERKKNILLAAGVLQADTDVNSAFEAVETYLVDMRTGKAEKGDAGKYFESIRRLASSADAVQLNKQQDVAVIKSIPAKIPVFILRDGSGQVSKVVLPIYGSGLWSTMYGFMALNADLNTVSGITFYDHGETPGLGGEIDNPLWKAGWVDKKIYGDDGSVALSVVKGAKGDSQIDSLSGATMTSRGVENTVRFWMGADGYGKFLASLKQGGA</sequence>
<dbReference type="Pfam" id="PF04205">
    <property type="entry name" value="FMN_bind"/>
    <property type="match status" value="1"/>
</dbReference>
<evidence type="ECO:0000256" key="7">
    <source>
        <dbReference type="ARBA" id="ARBA00022692"/>
    </source>
</evidence>
<dbReference type="NCBIfam" id="TIGR01938">
    <property type="entry name" value="nqrC"/>
    <property type="match status" value="1"/>
</dbReference>
<dbReference type="GO" id="GO:0010181">
    <property type="term" value="F:FMN binding"/>
    <property type="evidence" value="ECO:0007669"/>
    <property type="project" value="UniProtKB-UniRule"/>
</dbReference>
<keyword evidence="20" id="KW-1185">Reference proteome</keyword>
<name>A0A4R1KF62_9BACT</name>
<feature type="transmembrane region" description="Helical" evidence="16">
    <location>
        <begin position="12"/>
        <end position="31"/>
    </location>
</feature>
<dbReference type="EMBL" id="SMGG01000003">
    <property type="protein sequence ID" value="TCK62663.1"/>
    <property type="molecule type" value="Genomic_DNA"/>
</dbReference>
<keyword evidence="6 16" id="KW-0288">FMN</keyword>
<dbReference type="InterPro" id="IPR010204">
    <property type="entry name" value="NqrC"/>
</dbReference>
<evidence type="ECO:0000259" key="18">
    <source>
        <dbReference type="SMART" id="SM00900"/>
    </source>
</evidence>
<organism evidence="19 20">
    <name type="scientific">Seleniivibrio woodruffii</name>
    <dbReference type="NCBI Taxonomy" id="1078050"/>
    <lineage>
        <taxon>Bacteria</taxon>
        <taxon>Pseudomonadati</taxon>
        <taxon>Deferribacterota</taxon>
        <taxon>Deferribacteres</taxon>
        <taxon>Deferribacterales</taxon>
        <taxon>Geovibrionaceae</taxon>
        <taxon>Seleniivibrio</taxon>
    </lineage>
</organism>
<comment type="cofactor">
    <cofactor evidence="16 17">
        <name>FMN</name>
        <dbReference type="ChEBI" id="CHEBI:58210"/>
    </cofactor>
</comment>
<dbReference type="GO" id="GO:0006814">
    <property type="term" value="P:sodium ion transport"/>
    <property type="evidence" value="ECO:0007669"/>
    <property type="project" value="UniProtKB-UniRule"/>
</dbReference>
<evidence type="ECO:0000256" key="16">
    <source>
        <dbReference type="HAMAP-Rule" id="MF_00427"/>
    </source>
</evidence>
<dbReference type="GO" id="GO:0005886">
    <property type="term" value="C:plasma membrane"/>
    <property type="evidence" value="ECO:0007669"/>
    <property type="project" value="UniProtKB-SubCell"/>
</dbReference>
<keyword evidence="12 16" id="KW-0406">Ion transport</keyword>
<evidence type="ECO:0000256" key="3">
    <source>
        <dbReference type="ARBA" id="ARBA00022519"/>
    </source>
</evidence>
<comment type="function">
    <text evidence="16">NQR complex catalyzes the reduction of ubiquinone-1 to ubiquinol by two successive reactions, coupled with the transport of Na(+) ions from the cytoplasm to the periplasm. NqrA to NqrE are probably involved in the second step, the conversion of ubisemiquinone to ubiquinol.</text>
</comment>
<keyword evidence="8 16" id="KW-1278">Translocase</keyword>
<protein>
    <recommendedName>
        <fullName evidence="16 17">Na(+)-translocating NADH-quinone reductase subunit C</fullName>
        <shortName evidence="16 17">Na(+)-NQR subunit C</shortName>
        <shortName evidence="16 17">Na(+)-translocating NQR subunit C</shortName>
        <ecNumber evidence="16 17">7.2.1.1</ecNumber>
    </recommendedName>
    <alternativeName>
        <fullName evidence="16 17">NQR complex subunit C</fullName>
    </alternativeName>
    <alternativeName>
        <fullName evidence="16 17">NQR-1 subunit C</fullName>
    </alternativeName>
</protein>
<dbReference type="OrthoDB" id="9786835at2"/>
<keyword evidence="1 16" id="KW-0813">Transport</keyword>
<keyword evidence="7 16" id="KW-0812">Transmembrane</keyword>
<evidence type="ECO:0000256" key="5">
    <source>
        <dbReference type="ARBA" id="ARBA00022630"/>
    </source>
</evidence>
<comment type="caution">
    <text evidence="16">Lacks conserved residue(s) required for the propagation of feature annotation.</text>
</comment>
<evidence type="ECO:0000256" key="17">
    <source>
        <dbReference type="PIRNR" id="PIRNR009437"/>
    </source>
</evidence>